<dbReference type="Proteomes" id="UP000198582">
    <property type="component" value="Unassembled WGS sequence"/>
</dbReference>
<dbReference type="RefSeq" id="WP_091625656.1">
    <property type="nucleotide sequence ID" value="NZ_FOEF01000020.1"/>
</dbReference>
<dbReference type="STRING" id="394193.SAMN04489732_12086"/>
<sequence length="210" mass="22641">MSASITSPLVHALETAWIIIQARHADVPDVVLTIGSGSIGAKVGTLRLGHFAAERWQHDSERLPELFVSGEGLRRGAADVLGTLLHEAAHGLAHTRHIQDTSRQGRYHNQKFRAIAEELGLTVENDPRIGWSVTTVPPETADRYADTITAINHAITAYRHAEQSTTTKPGGGSNLAVALCLCSRKIRVAPSTLEQASITCQACGHDFRTA</sequence>
<evidence type="ECO:0000313" key="2">
    <source>
        <dbReference type="Proteomes" id="UP000198582"/>
    </source>
</evidence>
<reference evidence="1 2" key="1">
    <citation type="submission" date="2016-10" db="EMBL/GenBank/DDBJ databases">
        <authorList>
            <person name="de Groot N.N."/>
        </authorList>
    </citation>
    <scope>NUCLEOTIDE SEQUENCE [LARGE SCALE GENOMIC DNA]</scope>
    <source>
        <strain evidence="1 2">DSM 44993</strain>
    </source>
</reference>
<dbReference type="OrthoDB" id="4234112at2"/>
<gene>
    <name evidence="1" type="ORF">SAMN04489732_12086</name>
</gene>
<keyword evidence="2" id="KW-1185">Reference proteome</keyword>
<dbReference type="AlphaFoldDB" id="A0A1H8YK10"/>
<evidence type="ECO:0000313" key="1">
    <source>
        <dbReference type="EMBL" id="SEP52423.1"/>
    </source>
</evidence>
<proteinExistence type="predicted"/>
<organism evidence="1 2">
    <name type="scientific">Amycolatopsis saalfeldensis</name>
    <dbReference type="NCBI Taxonomy" id="394193"/>
    <lineage>
        <taxon>Bacteria</taxon>
        <taxon>Bacillati</taxon>
        <taxon>Actinomycetota</taxon>
        <taxon>Actinomycetes</taxon>
        <taxon>Pseudonocardiales</taxon>
        <taxon>Pseudonocardiaceae</taxon>
        <taxon>Amycolatopsis</taxon>
    </lineage>
</organism>
<dbReference type="EMBL" id="FOEF01000020">
    <property type="protein sequence ID" value="SEP52423.1"/>
    <property type="molecule type" value="Genomic_DNA"/>
</dbReference>
<protein>
    <submittedName>
        <fullName evidence="1">SprT-like family protein</fullName>
    </submittedName>
</protein>
<accession>A0A1H8YK10</accession>
<name>A0A1H8YK10_9PSEU</name>